<organism evidence="1 2">
    <name type="scientific">Papaver somniferum</name>
    <name type="common">Opium poppy</name>
    <dbReference type="NCBI Taxonomy" id="3469"/>
    <lineage>
        <taxon>Eukaryota</taxon>
        <taxon>Viridiplantae</taxon>
        <taxon>Streptophyta</taxon>
        <taxon>Embryophyta</taxon>
        <taxon>Tracheophyta</taxon>
        <taxon>Spermatophyta</taxon>
        <taxon>Magnoliopsida</taxon>
        <taxon>Ranunculales</taxon>
        <taxon>Papaveraceae</taxon>
        <taxon>Papaveroideae</taxon>
        <taxon>Papaver</taxon>
    </lineage>
</organism>
<protein>
    <submittedName>
        <fullName evidence="1">Uncharacterized protein</fullName>
    </submittedName>
</protein>
<accession>A0A4Y7KM28</accession>
<dbReference type="EMBL" id="CM010722">
    <property type="protein sequence ID" value="RZC74403.1"/>
    <property type="molecule type" value="Genomic_DNA"/>
</dbReference>
<name>A0A4Y7KM28_PAPSO</name>
<evidence type="ECO:0000313" key="2">
    <source>
        <dbReference type="Proteomes" id="UP000316621"/>
    </source>
</evidence>
<dbReference type="Gramene" id="RZC74403">
    <property type="protein sequence ID" value="RZC74403"/>
    <property type="gene ID" value="C5167_049880"/>
</dbReference>
<proteinExistence type="predicted"/>
<sequence length="83" mass="9664">MRLSNPFKIFANIKELNTQEMGRRIPCNISGNWWKPIGTKGGHSAAHIKCVQLSWIRKWRYKEIVGVKLLRLRIVAAIRYTIS</sequence>
<gene>
    <name evidence="1" type="ORF">C5167_049880</name>
</gene>
<keyword evidence="2" id="KW-1185">Reference proteome</keyword>
<reference evidence="1 2" key="1">
    <citation type="journal article" date="2018" name="Science">
        <title>The opium poppy genome and morphinan production.</title>
        <authorList>
            <person name="Guo L."/>
            <person name="Winzer T."/>
            <person name="Yang X."/>
            <person name="Li Y."/>
            <person name="Ning Z."/>
            <person name="He Z."/>
            <person name="Teodor R."/>
            <person name="Lu Y."/>
            <person name="Bowser T.A."/>
            <person name="Graham I.A."/>
            <person name="Ye K."/>
        </authorList>
    </citation>
    <scope>NUCLEOTIDE SEQUENCE [LARGE SCALE GENOMIC DNA]</scope>
    <source>
        <strain evidence="2">cv. HN1</strain>
        <tissue evidence="1">Leaves</tissue>
    </source>
</reference>
<dbReference type="Proteomes" id="UP000316621">
    <property type="component" value="Chromosome 8"/>
</dbReference>
<dbReference type="AlphaFoldDB" id="A0A4Y7KM28"/>
<evidence type="ECO:0000313" key="1">
    <source>
        <dbReference type="EMBL" id="RZC74403.1"/>
    </source>
</evidence>